<dbReference type="EMBL" id="CSAD01000814">
    <property type="protein sequence ID" value="COW46112.1"/>
    <property type="molecule type" value="Genomic_DNA"/>
</dbReference>
<evidence type="ECO:0000313" key="13">
    <source>
        <dbReference type="Proteomes" id="UP000046680"/>
    </source>
</evidence>
<evidence type="ECO:0000313" key="8">
    <source>
        <dbReference type="EMBL" id="COX59904.1"/>
    </source>
</evidence>
<dbReference type="Proteomes" id="UP000038802">
    <property type="component" value="Unassembled WGS sequence"/>
</dbReference>
<reference evidence="4" key="2">
    <citation type="submission" date="2015-03" db="EMBL/GenBank/DDBJ databases">
        <authorList>
            <person name="Murphy D."/>
        </authorList>
    </citation>
    <scope>NUCLEOTIDE SEQUENCE [LARGE SCALE GENOMIC DNA]</scope>
    <source>
        <strain evidence="4">K00500041</strain>
    </source>
</reference>
<evidence type="ECO:0000313" key="9">
    <source>
        <dbReference type="Proteomes" id="UP000038802"/>
    </source>
</evidence>
<evidence type="ECO:0000313" key="2">
    <source>
        <dbReference type="EMBL" id="CFE60658.1"/>
    </source>
</evidence>
<dbReference type="Proteomes" id="UP000048289">
    <property type="component" value="Unassembled WGS sequence"/>
</dbReference>
<dbReference type="EMBL" id="CSBK01000584">
    <property type="protein sequence ID" value="COX59904.1"/>
    <property type="molecule type" value="Genomic_DNA"/>
</dbReference>
<dbReference type="Proteomes" id="UP000046947">
    <property type="component" value="Unassembled WGS sequence"/>
</dbReference>
<dbReference type="EMBL" id="CHKL01000193">
    <property type="protein sequence ID" value="COW24651.1"/>
    <property type="molecule type" value="Genomic_DNA"/>
</dbReference>
<evidence type="ECO:0000313" key="14">
    <source>
        <dbReference type="Proteomes" id="UP000046947"/>
    </source>
</evidence>
<name>A0A0U0TCL2_MYCTX</name>
<dbReference type="Proteomes" id="UP000048600">
    <property type="component" value="Unassembled WGS sequence"/>
</dbReference>
<dbReference type="EMBL" id="CFOE01000563">
    <property type="protein sequence ID" value="CFE43117.1"/>
    <property type="molecule type" value="Genomic_DNA"/>
</dbReference>
<dbReference type="Proteomes" id="UP000045842">
    <property type="component" value="Unassembled WGS sequence"/>
</dbReference>
<dbReference type="EMBL" id="CSAJ01000348">
    <property type="protein sequence ID" value="COW42428.1"/>
    <property type="molecule type" value="Genomic_DNA"/>
</dbReference>
<dbReference type="Proteomes" id="UP000044938">
    <property type="component" value="Unassembled WGS sequence"/>
</dbReference>
<evidence type="ECO:0000313" key="16">
    <source>
        <dbReference type="Proteomes" id="UP000048600"/>
    </source>
</evidence>
<evidence type="ECO:0000313" key="7">
    <source>
        <dbReference type="EMBL" id="COW46112.1"/>
    </source>
</evidence>
<dbReference type="Proteomes" id="UP000039021">
    <property type="component" value="Unassembled WGS sequence"/>
</dbReference>
<evidence type="ECO:0000313" key="10">
    <source>
        <dbReference type="Proteomes" id="UP000039021"/>
    </source>
</evidence>
<evidence type="ECO:0000313" key="5">
    <source>
        <dbReference type="EMBL" id="COW24651.1"/>
    </source>
</evidence>
<dbReference type="EMBL" id="CSAE01000025">
    <property type="protein sequence ID" value="COV06579.1"/>
    <property type="molecule type" value="Genomic_DNA"/>
</dbReference>
<evidence type="ECO:0000313" key="12">
    <source>
        <dbReference type="Proteomes" id="UP000045842"/>
    </source>
</evidence>
<organism evidence="4 9">
    <name type="scientific">Mycobacterium tuberculosis</name>
    <dbReference type="NCBI Taxonomy" id="1773"/>
    <lineage>
        <taxon>Bacteria</taxon>
        <taxon>Bacillati</taxon>
        <taxon>Actinomycetota</taxon>
        <taxon>Actinomycetes</taxon>
        <taxon>Mycobacteriales</taxon>
        <taxon>Mycobacteriaceae</taxon>
        <taxon>Mycobacterium</taxon>
        <taxon>Mycobacterium tuberculosis complex</taxon>
    </lineage>
</organism>
<reference evidence="8" key="1">
    <citation type="submission" date="2015-03" db="EMBL/GenBank/DDBJ databases">
        <authorList>
            <consortium name="Pathogen Informatics"/>
            <person name="Murphy D."/>
        </authorList>
    </citation>
    <scope>NUCLEOTIDE SEQUENCE</scope>
    <source>
        <strain evidence="8">N09902308</strain>
    </source>
</reference>
<dbReference type="AlphaFoldDB" id="A0A0U0TCL2"/>
<evidence type="ECO:0000313" key="3">
    <source>
        <dbReference type="EMBL" id="CFR66187.1"/>
    </source>
</evidence>
<reference evidence="9 10" key="3">
    <citation type="submission" date="2015-03" db="EMBL/GenBank/DDBJ databases">
        <authorList>
            <consortium name="Pathogen Informatics"/>
        </authorList>
    </citation>
    <scope>NUCLEOTIDE SEQUENCE [LARGE SCALE GENOMIC DNA]</scope>
    <source>
        <strain evidence="3 13">C09601061</strain>
        <strain evidence="7 12">G09801536</strain>
        <strain evidence="1 15">G09901357</strain>
        <strain evidence="2 14">H09601792</strain>
        <strain evidence="9">K00500041</strain>
        <strain evidence="6 11">M09401471</strain>
        <strain evidence="10">N09902308</strain>
        <strain evidence="5 16">P00601463</strain>
    </source>
</reference>
<accession>A0A0U0TCL2</accession>
<protein>
    <submittedName>
        <fullName evidence="4">Uncharacterized protein</fullName>
    </submittedName>
</protein>
<evidence type="ECO:0000313" key="11">
    <source>
        <dbReference type="Proteomes" id="UP000044938"/>
    </source>
</evidence>
<sequence>MVARVTKHARGLRALQLDTATAAVFTKLQYKARIRAMVMRDSGILSPTLAAAGSAEYQPLGLRGRGRIP</sequence>
<dbReference type="EMBL" id="CFOH01000546">
    <property type="protein sequence ID" value="CFE60658.1"/>
    <property type="molecule type" value="Genomic_DNA"/>
</dbReference>
<evidence type="ECO:0000313" key="1">
    <source>
        <dbReference type="EMBL" id="CFE43117.1"/>
    </source>
</evidence>
<dbReference type="Proteomes" id="UP000046680">
    <property type="component" value="Unassembled WGS sequence"/>
</dbReference>
<evidence type="ECO:0000313" key="15">
    <source>
        <dbReference type="Proteomes" id="UP000048289"/>
    </source>
</evidence>
<dbReference type="EMBL" id="CGCX01000062">
    <property type="protein sequence ID" value="CFR66187.1"/>
    <property type="molecule type" value="Genomic_DNA"/>
</dbReference>
<proteinExistence type="predicted"/>
<gene>
    <name evidence="3" type="ORF">ERS007657_00313</name>
    <name evidence="7" type="ORF">ERS007679_03892</name>
    <name evidence="1" type="ORF">ERS007681_03341</name>
    <name evidence="2" type="ORF">ERS007688_02895</name>
    <name evidence="4" type="ORF">ERS007703_00429</name>
    <name evidence="6" type="ORF">ERS007720_02613</name>
    <name evidence="8" type="ORF">ERS007739_01499</name>
    <name evidence="5" type="ORF">ERS007741_01946</name>
</gene>
<evidence type="ECO:0000313" key="4">
    <source>
        <dbReference type="EMBL" id="COV06579.1"/>
    </source>
</evidence>
<evidence type="ECO:0000313" key="6">
    <source>
        <dbReference type="EMBL" id="COW42428.1"/>
    </source>
</evidence>